<sequence>MNRKTGKSTTQKLSETTKPAKKTELNVEDHQQPGEGLMSDSTDDDEDYEETEYLVYADFKNHFPPHQLKHEDAAVKIIGIESDSPVAEINGHIFRGSYDFAMGTNLFFQKDSNAIVGDPLYESVCRQHYKYVNKCDKVINFDRVYIENLPKEEPIAEVEQEQEEAKLSTKLNITYKEAINSFGED</sequence>
<dbReference type="GO" id="GO:0000127">
    <property type="term" value="C:transcription factor TFIIIC complex"/>
    <property type="evidence" value="ECO:0007669"/>
    <property type="project" value="TreeGrafter"/>
</dbReference>
<feature type="compositionally biased region" description="Polar residues" evidence="1">
    <location>
        <begin position="7"/>
        <end position="17"/>
    </location>
</feature>
<dbReference type="EMBL" id="CH964282">
    <property type="protein sequence ID" value="EDW85650.2"/>
    <property type="molecule type" value="Genomic_DNA"/>
</dbReference>
<dbReference type="GO" id="GO:0006383">
    <property type="term" value="P:transcription by RNA polymerase III"/>
    <property type="evidence" value="ECO:0007669"/>
    <property type="project" value="InterPro"/>
</dbReference>
<name>B4NMR1_DROWI</name>
<dbReference type="PANTHER" id="PTHR21860">
    <property type="entry name" value="TRANSCRIPTION INITIATION FACTOR IIIC TFIIIC , POLYPEPTIDE 6-RELATED"/>
    <property type="match status" value="1"/>
</dbReference>
<dbReference type="OrthoDB" id="1877767at2759"/>
<evidence type="ECO:0000256" key="1">
    <source>
        <dbReference type="SAM" id="MobiDB-lite"/>
    </source>
</evidence>
<protein>
    <recommendedName>
        <fullName evidence="2">Transcription factor TFIIIC triple barrel domain-containing protein</fullName>
    </recommendedName>
</protein>
<dbReference type="PANTHER" id="PTHR21860:SF2">
    <property type="entry name" value="GENERAL TRANSCRIPTION FACTOR 3C POLYPEPTIDE 6"/>
    <property type="match status" value="1"/>
</dbReference>
<dbReference type="FunCoup" id="B4NMR1">
    <property type="interactions" value="2"/>
</dbReference>
<dbReference type="InterPro" id="IPR042771">
    <property type="entry name" value="GTF3C6-like"/>
</dbReference>
<feature type="compositionally biased region" description="Basic and acidic residues" evidence="1">
    <location>
        <begin position="21"/>
        <end position="32"/>
    </location>
</feature>
<dbReference type="InterPro" id="IPR019481">
    <property type="entry name" value="TFIIIC_triple_barrel"/>
</dbReference>
<dbReference type="Proteomes" id="UP000007798">
    <property type="component" value="Unassembled WGS sequence"/>
</dbReference>
<dbReference type="STRING" id="7260.B4NMR1"/>
<evidence type="ECO:0000313" key="4">
    <source>
        <dbReference type="Proteomes" id="UP000007798"/>
    </source>
</evidence>
<dbReference type="eggNOG" id="ENOG502RYMW">
    <property type="taxonomic scope" value="Eukaryota"/>
</dbReference>
<dbReference type="Gene3D" id="2.60.40.4370">
    <property type="match status" value="1"/>
</dbReference>
<feature type="domain" description="Transcription factor TFIIIC triple barrel" evidence="2">
    <location>
        <begin position="49"/>
        <end position="146"/>
    </location>
</feature>
<dbReference type="Pfam" id="PF10419">
    <property type="entry name" value="TFIIIC_sub6"/>
    <property type="match status" value="1"/>
</dbReference>
<dbReference type="HOGENOM" id="CLU_1733416_0_0_1"/>
<feature type="region of interest" description="Disordered" evidence="1">
    <location>
        <begin position="1"/>
        <end position="46"/>
    </location>
</feature>
<dbReference type="AlphaFoldDB" id="B4NMR1"/>
<evidence type="ECO:0000313" key="3">
    <source>
        <dbReference type="EMBL" id="EDW85650.2"/>
    </source>
</evidence>
<keyword evidence="4" id="KW-1185">Reference proteome</keyword>
<gene>
    <name evidence="3" type="primary">Dwil\GK23044</name>
    <name evidence="3" type="ORF">Dwil_GK23044</name>
</gene>
<proteinExistence type="predicted"/>
<dbReference type="InParanoid" id="B4NMR1"/>
<organism evidence="3 4">
    <name type="scientific">Drosophila willistoni</name>
    <name type="common">Fruit fly</name>
    <dbReference type="NCBI Taxonomy" id="7260"/>
    <lineage>
        <taxon>Eukaryota</taxon>
        <taxon>Metazoa</taxon>
        <taxon>Ecdysozoa</taxon>
        <taxon>Arthropoda</taxon>
        <taxon>Hexapoda</taxon>
        <taxon>Insecta</taxon>
        <taxon>Pterygota</taxon>
        <taxon>Neoptera</taxon>
        <taxon>Endopterygota</taxon>
        <taxon>Diptera</taxon>
        <taxon>Brachycera</taxon>
        <taxon>Muscomorpha</taxon>
        <taxon>Ephydroidea</taxon>
        <taxon>Drosophilidae</taxon>
        <taxon>Drosophila</taxon>
        <taxon>Sophophora</taxon>
    </lineage>
</organism>
<accession>B4NMR1</accession>
<evidence type="ECO:0000259" key="2">
    <source>
        <dbReference type="Pfam" id="PF10419"/>
    </source>
</evidence>
<reference evidence="3 4" key="1">
    <citation type="journal article" date="2007" name="Nature">
        <title>Evolution of genes and genomes on the Drosophila phylogeny.</title>
        <authorList>
            <consortium name="Drosophila 12 Genomes Consortium"/>
            <person name="Clark A.G."/>
            <person name="Eisen M.B."/>
            <person name="Smith D.R."/>
            <person name="Bergman C.M."/>
            <person name="Oliver B."/>
            <person name="Markow T.A."/>
            <person name="Kaufman T.C."/>
            <person name="Kellis M."/>
            <person name="Gelbart W."/>
            <person name="Iyer V.N."/>
            <person name="Pollard D.A."/>
            <person name="Sackton T.B."/>
            <person name="Larracuente A.M."/>
            <person name="Singh N.D."/>
            <person name="Abad J.P."/>
            <person name="Abt D.N."/>
            <person name="Adryan B."/>
            <person name="Aguade M."/>
            <person name="Akashi H."/>
            <person name="Anderson W.W."/>
            <person name="Aquadro C.F."/>
            <person name="Ardell D.H."/>
            <person name="Arguello R."/>
            <person name="Artieri C.G."/>
            <person name="Barbash D.A."/>
            <person name="Barker D."/>
            <person name="Barsanti P."/>
            <person name="Batterham P."/>
            <person name="Batzoglou S."/>
            <person name="Begun D."/>
            <person name="Bhutkar A."/>
            <person name="Blanco E."/>
            <person name="Bosak S.A."/>
            <person name="Bradley R.K."/>
            <person name="Brand A.D."/>
            <person name="Brent M.R."/>
            <person name="Brooks A.N."/>
            <person name="Brown R.H."/>
            <person name="Butlin R.K."/>
            <person name="Caggese C."/>
            <person name="Calvi B.R."/>
            <person name="Bernardo de Carvalho A."/>
            <person name="Caspi A."/>
            <person name="Castrezana S."/>
            <person name="Celniker S.E."/>
            <person name="Chang J.L."/>
            <person name="Chapple C."/>
            <person name="Chatterji S."/>
            <person name="Chinwalla A."/>
            <person name="Civetta A."/>
            <person name="Clifton S.W."/>
            <person name="Comeron J.M."/>
            <person name="Costello J.C."/>
            <person name="Coyne J.A."/>
            <person name="Daub J."/>
            <person name="David R.G."/>
            <person name="Delcher A.L."/>
            <person name="Delehaunty K."/>
            <person name="Do C.B."/>
            <person name="Ebling H."/>
            <person name="Edwards K."/>
            <person name="Eickbush T."/>
            <person name="Evans J.D."/>
            <person name="Filipski A."/>
            <person name="Findeiss S."/>
            <person name="Freyhult E."/>
            <person name="Fulton L."/>
            <person name="Fulton R."/>
            <person name="Garcia A.C."/>
            <person name="Gardiner A."/>
            <person name="Garfield D.A."/>
            <person name="Garvin B.E."/>
            <person name="Gibson G."/>
            <person name="Gilbert D."/>
            <person name="Gnerre S."/>
            <person name="Godfrey J."/>
            <person name="Good R."/>
            <person name="Gotea V."/>
            <person name="Gravely B."/>
            <person name="Greenberg A.J."/>
            <person name="Griffiths-Jones S."/>
            <person name="Gross S."/>
            <person name="Guigo R."/>
            <person name="Gustafson E.A."/>
            <person name="Haerty W."/>
            <person name="Hahn M.W."/>
            <person name="Halligan D.L."/>
            <person name="Halpern A.L."/>
            <person name="Halter G.M."/>
            <person name="Han M.V."/>
            <person name="Heger A."/>
            <person name="Hillier L."/>
            <person name="Hinrichs A.S."/>
            <person name="Holmes I."/>
            <person name="Hoskins R.A."/>
            <person name="Hubisz M.J."/>
            <person name="Hultmark D."/>
            <person name="Huntley M.A."/>
            <person name="Jaffe D.B."/>
            <person name="Jagadeeshan S."/>
            <person name="Jeck W.R."/>
            <person name="Johnson J."/>
            <person name="Jones C.D."/>
            <person name="Jordan W.C."/>
            <person name="Karpen G.H."/>
            <person name="Kataoka E."/>
            <person name="Keightley P.D."/>
            <person name="Kheradpour P."/>
            <person name="Kirkness E.F."/>
            <person name="Koerich L.B."/>
            <person name="Kristiansen K."/>
            <person name="Kudrna D."/>
            <person name="Kulathinal R.J."/>
            <person name="Kumar S."/>
            <person name="Kwok R."/>
            <person name="Lander E."/>
            <person name="Langley C.H."/>
            <person name="Lapoint R."/>
            <person name="Lazzaro B.P."/>
            <person name="Lee S.J."/>
            <person name="Levesque L."/>
            <person name="Li R."/>
            <person name="Lin C.F."/>
            <person name="Lin M.F."/>
            <person name="Lindblad-Toh K."/>
            <person name="Llopart A."/>
            <person name="Long M."/>
            <person name="Low L."/>
            <person name="Lozovsky E."/>
            <person name="Lu J."/>
            <person name="Luo M."/>
            <person name="Machado C.A."/>
            <person name="Makalowski W."/>
            <person name="Marzo M."/>
            <person name="Matsuda M."/>
            <person name="Matzkin L."/>
            <person name="McAllister B."/>
            <person name="McBride C.S."/>
            <person name="McKernan B."/>
            <person name="McKernan K."/>
            <person name="Mendez-Lago M."/>
            <person name="Minx P."/>
            <person name="Mollenhauer M.U."/>
            <person name="Montooth K."/>
            <person name="Mount S.M."/>
            <person name="Mu X."/>
            <person name="Myers E."/>
            <person name="Negre B."/>
            <person name="Newfeld S."/>
            <person name="Nielsen R."/>
            <person name="Noor M.A."/>
            <person name="O'Grady P."/>
            <person name="Pachter L."/>
            <person name="Papaceit M."/>
            <person name="Parisi M.J."/>
            <person name="Parisi M."/>
            <person name="Parts L."/>
            <person name="Pedersen J.S."/>
            <person name="Pesole G."/>
            <person name="Phillippy A.M."/>
            <person name="Ponting C.P."/>
            <person name="Pop M."/>
            <person name="Porcelli D."/>
            <person name="Powell J.R."/>
            <person name="Prohaska S."/>
            <person name="Pruitt K."/>
            <person name="Puig M."/>
            <person name="Quesneville H."/>
            <person name="Ram K.R."/>
            <person name="Rand D."/>
            <person name="Rasmussen M.D."/>
            <person name="Reed L.K."/>
            <person name="Reenan R."/>
            <person name="Reily A."/>
            <person name="Remington K.A."/>
            <person name="Rieger T.T."/>
            <person name="Ritchie M.G."/>
            <person name="Robin C."/>
            <person name="Rogers Y.H."/>
            <person name="Rohde C."/>
            <person name="Rozas J."/>
            <person name="Rubenfield M.J."/>
            <person name="Ruiz A."/>
            <person name="Russo S."/>
            <person name="Salzberg S.L."/>
            <person name="Sanchez-Gracia A."/>
            <person name="Saranga D.J."/>
            <person name="Sato H."/>
            <person name="Schaeffer S.W."/>
            <person name="Schatz M.C."/>
            <person name="Schlenke T."/>
            <person name="Schwartz R."/>
            <person name="Segarra C."/>
            <person name="Singh R.S."/>
            <person name="Sirot L."/>
            <person name="Sirota M."/>
            <person name="Sisneros N.B."/>
            <person name="Smith C.D."/>
            <person name="Smith T.F."/>
            <person name="Spieth J."/>
            <person name="Stage D.E."/>
            <person name="Stark A."/>
            <person name="Stephan W."/>
            <person name="Strausberg R.L."/>
            <person name="Strempel S."/>
            <person name="Sturgill D."/>
            <person name="Sutton G."/>
            <person name="Sutton G.G."/>
            <person name="Tao W."/>
            <person name="Teichmann S."/>
            <person name="Tobari Y.N."/>
            <person name="Tomimura Y."/>
            <person name="Tsolas J.M."/>
            <person name="Valente V.L."/>
            <person name="Venter E."/>
            <person name="Venter J.C."/>
            <person name="Vicario S."/>
            <person name="Vieira F.G."/>
            <person name="Vilella A.J."/>
            <person name="Villasante A."/>
            <person name="Walenz B."/>
            <person name="Wang J."/>
            <person name="Wasserman M."/>
            <person name="Watts T."/>
            <person name="Wilson D."/>
            <person name="Wilson R.K."/>
            <person name="Wing R.A."/>
            <person name="Wolfner M.F."/>
            <person name="Wong A."/>
            <person name="Wong G.K."/>
            <person name="Wu C.I."/>
            <person name="Wu G."/>
            <person name="Yamamoto D."/>
            <person name="Yang H.P."/>
            <person name="Yang S.P."/>
            <person name="Yorke J.A."/>
            <person name="Yoshida K."/>
            <person name="Zdobnov E."/>
            <person name="Zhang P."/>
            <person name="Zhang Y."/>
            <person name="Zimin A.V."/>
            <person name="Baldwin J."/>
            <person name="Abdouelleil A."/>
            <person name="Abdulkadir J."/>
            <person name="Abebe A."/>
            <person name="Abera B."/>
            <person name="Abreu J."/>
            <person name="Acer S.C."/>
            <person name="Aftuck L."/>
            <person name="Alexander A."/>
            <person name="An P."/>
            <person name="Anderson E."/>
            <person name="Anderson S."/>
            <person name="Arachi H."/>
            <person name="Azer M."/>
            <person name="Bachantsang P."/>
            <person name="Barry A."/>
            <person name="Bayul T."/>
            <person name="Berlin A."/>
            <person name="Bessette D."/>
            <person name="Bloom T."/>
            <person name="Blye J."/>
            <person name="Boguslavskiy L."/>
            <person name="Bonnet C."/>
            <person name="Boukhgalter B."/>
            <person name="Bourzgui I."/>
            <person name="Brown A."/>
            <person name="Cahill P."/>
            <person name="Channer S."/>
            <person name="Cheshatsang Y."/>
            <person name="Chuda L."/>
            <person name="Citroen M."/>
            <person name="Collymore A."/>
            <person name="Cooke P."/>
            <person name="Costello M."/>
            <person name="D'Aco K."/>
            <person name="Daza R."/>
            <person name="De Haan G."/>
            <person name="DeGray S."/>
            <person name="DeMaso C."/>
            <person name="Dhargay N."/>
            <person name="Dooley K."/>
            <person name="Dooley E."/>
            <person name="Doricent M."/>
            <person name="Dorje P."/>
            <person name="Dorjee K."/>
            <person name="Dupes A."/>
            <person name="Elong R."/>
            <person name="Falk J."/>
            <person name="Farina A."/>
            <person name="Faro S."/>
            <person name="Ferguson D."/>
            <person name="Fisher S."/>
            <person name="Foley C.D."/>
            <person name="Franke A."/>
            <person name="Friedrich D."/>
            <person name="Gadbois L."/>
            <person name="Gearin G."/>
            <person name="Gearin C.R."/>
            <person name="Giannoukos G."/>
            <person name="Goode T."/>
            <person name="Graham J."/>
            <person name="Grandbois E."/>
            <person name="Grewal S."/>
            <person name="Gyaltsen K."/>
            <person name="Hafez N."/>
            <person name="Hagos B."/>
            <person name="Hall J."/>
            <person name="Henson C."/>
            <person name="Hollinger A."/>
            <person name="Honan T."/>
            <person name="Huard M.D."/>
            <person name="Hughes L."/>
            <person name="Hurhula B."/>
            <person name="Husby M.E."/>
            <person name="Kamat A."/>
            <person name="Kanga B."/>
            <person name="Kashin S."/>
            <person name="Khazanovich D."/>
            <person name="Kisner P."/>
            <person name="Lance K."/>
            <person name="Lara M."/>
            <person name="Lee W."/>
            <person name="Lennon N."/>
            <person name="Letendre F."/>
            <person name="LeVine R."/>
            <person name="Lipovsky A."/>
            <person name="Liu X."/>
            <person name="Liu J."/>
            <person name="Liu S."/>
            <person name="Lokyitsang T."/>
            <person name="Lokyitsang Y."/>
            <person name="Lubonja R."/>
            <person name="Lui A."/>
            <person name="MacDonald P."/>
            <person name="Magnisalis V."/>
            <person name="Maru K."/>
            <person name="Matthews C."/>
            <person name="McCusker W."/>
            <person name="McDonough S."/>
            <person name="Mehta T."/>
            <person name="Meldrim J."/>
            <person name="Meneus L."/>
            <person name="Mihai O."/>
            <person name="Mihalev A."/>
            <person name="Mihova T."/>
            <person name="Mittelman R."/>
            <person name="Mlenga V."/>
            <person name="Montmayeur A."/>
            <person name="Mulrain L."/>
            <person name="Navidi A."/>
            <person name="Naylor J."/>
            <person name="Negash T."/>
            <person name="Nguyen T."/>
            <person name="Nguyen N."/>
            <person name="Nicol R."/>
            <person name="Norbu C."/>
            <person name="Norbu N."/>
            <person name="Novod N."/>
            <person name="O'Neill B."/>
            <person name="Osman S."/>
            <person name="Markiewicz E."/>
            <person name="Oyono O.L."/>
            <person name="Patti C."/>
            <person name="Phunkhang P."/>
            <person name="Pierre F."/>
            <person name="Priest M."/>
            <person name="Raghuraman S."/>
            <person name="Rege F."/>
            <person name="Reyes R."/>
            <person name="Rise C."/>
            <person name="Rogov P."/>
            <person name="Ross K."/>
            <person name="Ryan E."/>
            <person name="Settipalli S."/>
            <person name="Shea T."/>
            <person name="Sherpa N."/>
            <person name="Shi L."/>
            <person name="Shih D."/>
            <person name="Sparrow T."/>
            <person name="Spaulding J."/>
            <person name="Stalker J."/>
            <person name="Stange-Thomann N."/>
            <person name="Stavropoulos S."/>
            <person name="Stone C."/>
            <person name="Strader C."/>
            <person name="Tesfaye S."/>
            <person name="Thomson T."/>
            <person name="Thoulutsang Y."/>
            <person name="Thoulutsang D."/>
            <person name="Topham K."/>
            <person name="Topping I."/>
            <person name="Tsamla T."/>
            <person name="Vassiliev H."/>
            <person name="Vo A."/>
            <person name="Wangchuk T."/>
            <person name="Wangdi T."/>
            <person name="Weiand M."/>
            <person name="Wilkinson J."/>
            <person name="Wilson A."/>
            <person name="Yadav S."/>
            <person name="Young G."/>
            <person name="Yu Q."/>
            <person name="Zembek L."/>
            <person name="Zhong D."/>
            <person name="Zimmer A."/>
            <person name="Zwirko Z."/>
            <person name="Jaffe D.B."/>
            <person name="Alvarez P."/>
            <person name="Brockman W."/>
            <person name="Butler J."/>
            <person name="Chin C."/>
            <person name="Gnerre S."/>
            <person name="Grabherr M."/>
            <person name="Kleber M."/>
            <person name="Mauceli E."/>
            <person name="MacCallum I."/>
        </authorList>
    </citation>
    <scope>NUCLEOTIDE SEQUENCE [LARGE SCALE GENOMIC DNA]</scope>
    <source>
        <strain evidence="4">Tucson 14030-0811.24</strain>
    </source>
</reference>